<dbReference type="GO" id="GO:0051920">
    <property type="term" value="F:peroxiredoxin activity"/>
    <property type="evidence" value="ECO:0007669"/>
    <property type="project" value="InterPro"/>
</dbReference>
<organism evidence="10 11">
    <name type="scientific">Rhizorhabdus histidinilytica</name>
    <dbReference type="NCBI Taxonomy" id="439228"/>
    <lineage>
        <taxon>Bacteria</taxon>
        <taxon>Pseudomonadati</taxon>
        <taxon>Pseudomonadota</taxon>
        <taxon>Alphaproteobacteria</taxon>
        <taxon>Sphingomonadales</taxon>
        <taxon>Sphingomonadaceae</taxon>
        <taxon>Rhizorhabdus</taxon>
    </lineage>
</organism>
<evidence type="ECO:0000256" key="3">
    <source>
        <dbReference type="ARBA" id="ARBA00022862"/>
    </source>
</evidence>
<dbReference type="InterPro" id="IPR036249">
    <property type="entry name" value="Thioredoxin-like_sf"/>
</dbReference>
<feature type="domain" description="Thioredoxin" evidence="9">
    <location>
        <begin position="152"/>
        <end position="308"/>
    </location>
</feature>
<evidence type="ECO:0000256" key="4">
    <source>
        <dbReference type="ARBA" id="ARBA00023002"/>
    </source>
</evidence>
<keyword evidence="3" id="KW-0049">Antioxidant</keyword>
<dbReference type="CDD" id="cd03016">
    <property type="entry name" value="PRX_1cys"/>
    <property type="match status" value="1"/>
</dbReference>
<dbReference type="EMBL" id="FUYM01000005">
    <property type="protein sequence ID" value="SKB69355.1"/>
    <property type="molecule type" value="Genomic_DNA"/>
</dbReference>
<comment type="similarity">
    <text evidence="1">Belongs to the peroxiredoxin family. AhpC/Prx1 subfamily.</text>
</comment>
<dbReference type="Pfam" id="PF00578">
    <property type="entry name" value="AhpC-TSA"/>
    <property type="match status" value="1"/>
</dbReference>
<evidence type="ECO:0000256" key="2">
    <source>
        <dbReference type="ARBA" id="ARBA00022559"/>
    </source>
</evidence>
<keyword evidence="2" id="KW-0575">Peroxidase</keyword>
<evidence type="ECO:0000256" key="8">
    <source>
        <dbReference type="SAM" id="Phobius"/>
    </source>
</evidence>
<feature type="transmembrane region" description="Helical" evidence="8">
    <location>
        <begin position="18"/>
        <end position="37"/>
    </location>
</feature>
<evidence type="ECO:0000259" key="9">
    <source>
        <dbReference type="PROSITE" id="PS51352"/>
    </source>
</evidence>
<dbReference type="Pfam" id="PF10417">
    <property type="entry name" value="1-cysPrx_C"/>
    <property type="match status" value="1"/>
</dbReference>
<comment type="similarity">
    <text evidence="6">Belongs to the peroxiredoxin family. Prx6 subfamily.</text>
</comment>
<keyword evidence="11" id="KW-1185">Reference proteome</keyword>
<proteinExistence type="inferred from homology"/>
<name>A0A1T5DCE5_9SPHN</name>
<dbReference type="GO" id="GO:0005829">
    <property type="term" value="C:cytosol"/>
    <property type="evidence" value="ECO:0007669"/>
    <property type="project" value="TreeGrafter"/>
</dbReference>
<dbReference type="SUPFAM" id="SSF52833">
    <property type="entry name" value="Thioredoxin-like"/>
    <property type="match status" value="1"/>
</dbReference>
<dbReference type="AlphaFoldDB" id="A0A1T5DCE5"/>
<evidence type="ECO:0000313" key="10">
    <source>
        <dbReference type="EMBL" id="SKB69355.1"/>
    </source>
</evidence>
<dbReference type="PANTHER" id="PTHR43503:SF4">
    <property type="entry name" value="PEROXIREDOXIN-6"/>
    <property type="match status" value="1"/>
</dbReference>
<gene>
    <name evidence="10" type="ORF">SAMN06295920_10586</name>
</gene>
<dbReference type="Gene3D" id="3.40.30.10">
    <property type="entry name" value="Glutaredoxin"/>
    <property type="match status" value="1"/>
</dbReference>
<evidence type="ECO:0000256" key="5">
    <source>
        <dbReference type="ARBA" id="ARBA00023284"/>
    </source>
</evidence>
<feature type="region of interest" description="Disordered" evidence="7">
    <location>
        <begin position="122"/>
        <end position="143"/>
    </location>
</feature>
<dbReference type="InterPro" id="IPR000866">
    <property type="entry name" value="AhpC/TSA"/>
</dbReference>
<dbReference type="FunFam" id="3.40.30.10:FF:000011">
    <property type="entry name" value="Peroxiredoxin PRX1"/>
    <property type="match status" value="1"/>
</dbReference>
<keyword evidence="4" id="KW-0560">Oxidoreductase</keyword>
<dbReference type="PROSITE" id="PS51352">
    <property type="entry name" value="THIOREDOXIN_2"/>
    <property type="match status" value="1"/>
</dbReference>
<feature type="region of interest" description="Disordered" evidence="7">
    <location>
        <begin position="78"/>
        <end position="108"/>
    </location>
</feature>
<keyword evidence="5" id="KW-0676">Redox-active center</keyword>
<keyword evidence="8" id="KW-0812">Transmembrane</keyword>
<dbReference type="InterPro" id="IPR013766">
    <property type="entry name" value="Thioredoxin_domain"/>
</dbReference>
<protein>
    <submittedName>
        <fullName evidence="10">Alkyl hydroperoxide reductase subunit AhpC (Peroxiredoxin)</fullName>
    </submittedName>
</protein>
<dbReference type="PANTHER" id="PTHR43503">
    <property type="entry name" value="MCG48959-RELATED"/>
    <property type="match status" value="1"/>
</dbReference>
<dbReference type="Proteomes" id="UP000189818">
    <property type="component" value="Unassembled WGS sequence"/>
</dbReference>
<evidence type="ECO:0000256" key="1">
    <source>
        <dbReference type="ARBA" id="ARBA00009796"/>
    </source>
</evidence>
<accession>A0A1T5DCE5</accession>
<evidence type="ECO:0000313" key="11">
    <source>
        <dbReference type="Proteomes" id="UP000189818"/>
    </source>
</evidence>
<dbReference type="Gene3D" id="3.30.1020.10">
    <property type="entry name" value="Antioxidant, Horf6, Chain A, domain2"/>
    <property type="match status" value="1"/>
</dbReference>
<dbReference type="InterPro" id="IPR019479">
    <property type="entry name" value="Peroxiredoxin_C"/>
</dbReference>
<sequence length="362" mass="39891">MKHPGPFRPEPRPPEFDLLSVIVPLVTMAVGIALGLYCLHDGGRIGDELYVAAMAFVIAVPAGIIVAVDIEQQARRDARARSNEVPPPFDIHRVWPPEGASPGRGNRRRGIAARAEEAVSAGRSKHRFHPSSSCTDCPPARRVQPEGASMTIQLGQIAPDFEQDSTHGRLRFHDWLGSSWGVLFSHPRNFTPVCTTELGEVAKLRPEWNRRNVKPIGLSVDPVDAHHKWAVDIAETQGARLDFPMIADPDARVSSLYGMIHPESDPTVTVRSVFVIDPSRKVRLILTYPPSTGRNFAEILRAIDSLQLTDARSIATPVNWEPGEPVVISPKLSDEEASRQFPQGYKTLKPYLRIVDLSASGQ</sequence>
<dbReference type="GO" id="GO:0045454">
    <property type="term" value="P:cell redox homeostasis"/>
    <property type="evidence" value="ECO:0007669"/>
    <property type="project" value="TreeGrafter"/>
</dbReference>
<reference evidence="11" key="1">
    <citation type="submission" date="2017-02" db="EMBL/GenBank/DDBJ databases">
        <authorList>
            <person name="Varghese N."/>
            <person name="Submissions S."/>
        </authorList>
    </citation>
    <scope>NUCLEOTIDE SEQUENCE [LARGE SCALE GENOMIC DNA]</scope>
    <source>
        <strain evidence="11">UM2</strain>
    </source>
</reference>
<feature type="transmembrane region" description="Helical" evidence="8">
    <location>
        <begin position="49"/>
        <end position="68"/>
    </location>
</feature>
<keyword evidence="8" id="KW-1133">Transmembrane helix</keyword>
<evidence type="ECO:0000256" key="7">
    <source>
        <dbReference type="SAM" id="MobiDB-lite"/>
    </source>
</evidence>
<evidence type="ECO:0000256" key="6">
    <source>
        <dbReference type="ARBA" id="ARBA00025719"/>
    </source>
</evidence>
<dbReference type="FunFam" id="3.30.1020.10:FF:000001">
    <property type="entry name" value="1-Cys peroxiredoxin"/>
    <property type="match status" value="1"/>
</dbReference>
<dbReference type="STRING" id="439228.SAMN06295920_10586"/>
<keyword evidence="8" id="KW-0472">Membrane</keyword>
<dbReference type="InterPro" id="IPR045020">
    <property type="entry name" value="PRX_1cys"/>
</dbReference>